<dbReference type="InterPro" id="IPR002591">
    <property type="entry name" value="Phosphodiest/P_Trfase"/>
</dbReference>
<keyword evidence="2" id="KW-1185">Reference proteome</keyword>
<dbReference type="Proteomes" id="UP000314294">
    <property type="component" value="Unassembled WGS sequence"/>
</dbReference>
<name>A0A4Z2GUS5_9TELE</name>
<dbReference type="GO" id="GO:0009143">
    <property type="term" value="P:nucleoside triphosphate catabolic process"/>
    <property type="evidence" value="ECO:0007669"/>
    <property type="project" value="TreeGrafter"/>
</dbReference>
<comment type="caution">
    <text evidence="1">The sequence shown here is derived from an EMBL/GenBank/DDBJ whole genome shotgun (WGS) entry which is preliminary data.</text>
</comment>
<dbReference type="SUPFAM" id="SSF53649">
    <property type="entry name" value="Alkaline phosphatase-like"/>
    <property type="match status" value="1"/>
</dbReference>
<dbReference type="EMBL" id="SRLO01000419">
    <property type="protein sequence ID" value="TNN56855.1"/>
    <property type="molecule type" value="Genomic_DNA"/>
</dbReference>
<evidence type="ECO:0000313" key="1">
    <source>
        <dbReference type="EMBL" id="TNN56855.1"/>
    </source>
</evidence>
<gene>
    <name evidence="1" type="primary">ENPP1_1</name>
    <name evidence="1" type="ORF">EYF80_032951</name>
</gene>
<accession>A0A4Z2GUS5</accession>
<evidence type="ECO:0000313" key="2">
    <source>
        <dbReference type="Proteomes" id="UP000314294"/>
    </source>
</evidence>
<dbReference type="AlphaFoldDB" id="A0A4Z2GUS5"/>
<dbReference type="InterPro" id="IPR017850">
    <property type="entry name" value="Alkaline_phosphatase_core_sf"/>
</dbReference>
<proteinExistence type="predicted"/>
<dbReference type="OrthoDB" id="415411at2759"/>
<dbReference type="PANTHER" id="PTHR10151">
    <property type="entry name" value="ECTONUCLEOTIDE PYROPHOSPHATASE/PHOSPHODIESTERASE"/>
    <property type="match status" value="1"/>
</dbReference>
<dbReference type="Gene3D" id="3.40.720.10">
    <property type="entry name" value="Alkaline Phosphatase, subunit A"/>
    <property type="match status" value="1"/>
</dbReference>
<protein>
    <submittedName>
        <fullName evidence="1">Ectonucleotide pyrophosphatase/phosphodiesterase family member 1</fullName>
    </submittedName>
</protein>
<reference evidence="1 2" key="1">
    <citation type="submission" date="2019-03" db="EMBL/GenBank/DDBJ databases">
        <title>First draft genome of Liparis tanakae, snailfish: a comprehensive survey of snailfish specific genes.</title>
        <authorList>
            <person name="Kim W."/>
            <person name="Song I."/>
            <person name="Jeong J.-H."/>
            <person name="Kim D."/>
            <person name="Kim S."/>
            <person name="Ryu S."/>
            <person name="Song J.Y."/>
            <person name="Lee S.K."/>
        </authorList>
    </citation>
    <scope>NUCLEOTIDE SEQUENCE [LARGE SCALE GENOMIC DNA]</scope>
    <source>
        <tissue evidence="1">Muscle</tissue>
    </source>
</reference>
<dbReference type="PANTHER" id="PTHR10151:SF107">
    <property type="entry name" value="ECTONUCLEOTIDE PYROPHOSPHATASE_PHOSPHODIESTERASE FAMILY MEMBER 3"/>
    <property type="match status" value="1"/>
</dbReference>
<sequence length="170" mass="19035">MRNLGSLLSVSHQSGLKHLSCLLRERTAQVQRLSRPRSQRTDVRYLVSTAKKPNTARGELDDPLQTDKVPFEERVLTVLKWLQLPEDQRPDFYTLYLEEPDKSGHSYGPMSGGLVAAIQGVDKVIGQLMNGLKQIGLHRCLNIVIVADHGITHTTALFKTILITIVNIDI</sequence>
<dbReference type="GO" id="GO:0047429">
    <property type="term" value="F:nucleoside triphosphate diphosphatase activity"/>
    <property type="evidence" value="ECO:0007669"/>
    <property type="project" value="TreeGrafter"/>
</dbReference>
<organism evidence="1 2">
    <name type="scientific">Liparis tanakae</name>
    <name type="common">Tanaka's snailfish</name>
    <dbReference type="NCBI Taxonomy" id="230148"/>
    <lineage>
        <taxon>Eukaryota</taxon>
        <taxon>Metazoa</taxon>
        <taxon>Chordata</taxon>
        <taxon>Craniata</taxon>
        <taxon>Vertebrata</taxon>
        <taxon>Euteleostomi</taxon>
        <taxon>Actinopterygii</taxon>
        <taxon>Neopterygii</taxon>
        <taxon>Teleostei</taxon>
        <taxon>Neoteleostei</taxon>
        <taxon>Acanthomorphata</taxon>
        <taxon>Eupercaria</taxon>
        <taxon>Perciformes</taxon>
        <taxon>Cottioidei</taxon>
        <taxon>Cottales</taxon>
        <taxon>Liparidae</taxon>
        <taxon>Liparis</taxon>
    </lineage>
</organism>
<dbReference type="Pfam" id="PF01663">
    <property type="entry name" value="Phosphodiest"/>
    <property type="match status" value="1"/>
</dbReference>